<gene>
    <name evidence="1" type="ORF">CRG98_001717</name>
</gene>
<protein>
    <submittedName>
        <fullName evidence="1">Uncharacterized protein</fullName>
    </submittedName>
</protein>
<dbReference type="AlphaFoldDB" id="A0A2I0LB87"/>
<dbReference type="EMBL" id="PGOL01000068">
    <property type="protein sequence ID" value="PKI77925.1"/>
    <property type="molecule type" value="Genomic_DNA"/>
</dbReference>
<evidence type="ECO:0000313" key="1">
    <source>
        <dbReference type="EMBL" id="PKI77925.1"/>
    </source>
</evidence>
<accession>A0A2I0LB87</accession>
<dbReference type="Proteomes" id="UP000233551">
    <property type="component" value="Unassembled WGS sequence"/>
</dbReference>
<evidence type="ECO:0000313" key="2">
    <source>
        <dbReference type="Proteomes" id="UP000233551"/>
    </source>
</evidence>
<reference evidence="1 2" key="1">
    <citation type="submission" date="2017-11" db="EMBL/GenBank/DDBJ databases">
        <title>De-novo sequencing of pomegranate (Punica granatum L.) genome.</title>
        <authorList>
            <person name="Akparov Z."/>
            <person name="Amiraslanov A."/>
            <person name="Hajiyeva S."/>
            <person name="Abbasov M."/>
            <person name="Kaur K."/>
            <person name="Hamwieh A."/>
            <person name="Solovyev V."/>
            <person name="Salamov A."/>
            <person name="Braich B."/>
            <person name="Kosarev P."/>
            <person name="Mahmoud A."/>
            <person name="Hajiyev E."/>
            <person name="Babayeva S."/>
            <person name="Izzatullayeva V."/>
            <person name="Mammadov A."/>
            <person name="Mammadov A."/>
            <person name="Sharifova S."/>
            <person name="Ojaghi J."/>
            <person name="Eynullazada K."/>
            <person name="Bayramov B."/>
            <person name="Abdulazimova A."/>
            <person name="Shahmuradov I."/>
        </authorList>
    </citation>
    <scope>NUCLEOTIDE SEQUENCE [LARGE SCALE GENOMIC DNA]</scope>
    <source>
        <strain evidence="2">cv. AG2017</strain>
        <tissue evidence="1">Leaf</tissue>
    </source>
</reference>
<sequence>MPIAQQLKRWHEGLVDGEWEVSGLRLLKCKKNMREVRAKYKDIYTSDQRNLHKPLVAHSPSRASDYIPNSLIELTGRAEQKPLAEFEQAVALQFNYRYSITEALLGMSIFSFISWQLRVCSLSLKGFERDFSRSPSHFPPESLLESGQDQVVFDRLVEVIHQTPSSM</sequence>
<comment type="caution">
    <text evidence="1">The sequence shown here is derived from an EMBL/GenBank/DDBJ whole genome shotgun (WGS) entry which is preliminary data.</text>
</comment>
<keyword evidence="2" id="KW-1185">Reference proteome</keyword>
<proteinExistence type="predicted"/>
<organism evidence="1 2">
    <name type="scientific">Punica granatum</name>
    <name type="common">Pomegranate</name>
    <dbReference type="NCBI Taxonomy" id="22663"/>
    <lineage>
        <taxon>Eukaryota</taxon>
        <taxon>Viridiplantae</taxon>
        <taxon>Streptophyta</taxon>
        <taxon>Embryophyta</taxon>
        <taxon>Tracheophyta</taxon>
        <taxon>Spermatophyta</taxon>
        <taxon>Magnoliopsida</taxon>
        <taxon>eudicotyledons</taxon>
        <taxon>Gunneridae</taxon>
        <taxon>Pentapetalae</taxon>
        <taxon>rosids</taxon>
        <taxon>malvids</taxon>
        <taxon>Myrtales</taxon>
        <taxon>Lythraceae</taxon>
        <taxon>Punica</taxon>
    </lineage>
</organism>
<name>A0A2I0LB87_PUNGR</name>